<evidence type="ECO:0000256" key="1">
    <source>
        <dbReference type="SAM" id="MobiDB-lite"/>
    </source>
</evidence>
<feature type="compositionally biased region" description="Polar residues" evidence="1">
    <location>
        <begin position="30"/>
        <end position="45"/>
    </location>
</feature>
<protein>
    <submittedName>
        <fullName evidence="2">Uncharacterized protein</fullName>
    </submittedName>
</protein>
<feature type="compositionally biased region" description="Basic residues" evidence="1">
    <location>
        <begin position="203"/>
        <end position="214"/>
    </location>
</feature>
<sequence length="214" mass="24739">MRDTCWFGVQGREISHPSAMHQSRRVTDVDSANMQRDQDMKTASGQEAHKVAHDHIEFDRPPKRLKFLVCLQHCFQVLHVALDYVQFAAPSACFITKPMTDREIIDNLLKSETTFYFRKSVARSRMVPHCRRGRRRPIIWKPVLPSIPETGPLVDFTPPPGRTAMPRSISPPRHAYRPTADPSEYVPPPKERVPQNPPPQTLQRRKKQRPLYMA</sequence>
<organism evidence="2 3">
    <name type="scientific">Ceratodon purpureus</name>
    <name type="common">Fire moss</name>
    <name type="synonym">Dicranum purpureum</name>
    <dbReference type="NCBI Taxonomy" id="3225"/>
    <lineage>
        <taxon>Eukaryota</taxon>
        <taxon>Viridiplantae</taxon>
        <taxon>Streptophyta</taxon>
        <taxon>Embryophyta</taxon>
        <taxon>Bryophyta</taxon>
        <taxon>Bryophytina</taxon>
        <taxon>Bryopsida</taxon>
        <taxon>Dicranidae</taxon>
        <taxon>Pseudoditrichales</taxon>
        <taxon>Ditrichaceae</taxon>
        <taxon>Ceratodon</taxon>
    </lineage>
</organism>
<feature type="region of interest" description="Disordered" evidence="1">
    <location>
        <begin position="151"/>
        <end position="214"/>
    </location>
</feature>
<feature type="region of interest" description="Disordered" evidence="1">
    <location>
        <begin position="18"/>
        <end position="48"/>
    </location>
</feature>
<dbReference type="AlphaFoldDB" id="A0A8T0I4G2"/>
<accession>A0A8T0I4G2</accession>
<name>A0A8T0I4G2_CERPU</name>
<reference evidence="2" key="1">
    <citation type="submission" date="2020-06" db="EMBL/GenBank/DDBJ databases">
        <title>WGS assembly of Ceratodon purpureus strain R40.</title>
        <authorList>
            <person name="Carey S.B."/>
            <person name="Jenkins J."/>
            <person name="Shu S."/>
            <person name="Lovell J.T."/>
            <person name="Sreedasyam A."/>
            <person name="Maumus F."/>
            <person name="Tiley G.P."/>
            <person name="Fernandez-Pozo N."/>
            <person name="Barry K."/>
            <person name="Chen C."/>
            <person name="Wang M."/>
            <person name="Lipzen A."/>
            <person name="Daum C."/>
            <person name="Saski C.A."/>
            <person name="Payton A.C."/>
            <person name="Mcbreen J.C."/>
            <person name="Conrad R.E."/>
            <person name="Kollar L.M."/>
            <person name="Olsson S."/>
            <person name="Huttunen S."/>
            <person name="Landis J.B."/>
            <person name="Wickett N.J."/>
            <person name="Johnson M.G."/>
            <person name="Rensing S.A."/>
            <person name="Grimwood J."/>
            <person name="Schmutz J."/>
            <person name="Mcdaniel S.F."/>
        </authorList>
    </citation>
    <scope>NUCLEOTIDE SEQUENCE</scope>
    <source>
        <strain evidence="2">R40</strain>
    </source>
</reference>
<dbReference type="Proteomes" id="UP000822688">
    <property type="component" value="Chromosome 4"/>
</dbReference>
<comment type="caution">
    <text evidence="2">The sequence shown here is derived from an EMBL/GenBank/DDBJ whole genome shotgun (WGS) entry which is preliminary data.</text>
</comment>
<proteinExistence type="predicted"/>
<keyword evidence="3" id="KW-1185">Reference proteome</keyword>
<evidence type="ECO:0000313" key="3">
    <source>
        <dbReference type="Proteomes" id="UP000822688"/>
    </source>
</evidence>
<evidence type="ECO:0000313" key="2">
    <source>
        <dbReference type="EMBL" id="KAG0578460.1"/>
    </source>
</evidence>
<dbReference type="EMBL" id="CM026424">
    <property type="protein sequence ID" value="KAG0578460.1"/>
    <property type="molecule type" value="Genomic_DNA"/>
</dbReference>
<gene>
    <name evidence="2" type="ORF">KC19_4G024700</name>
</gene>